<comment type="caution">
    <text evidence="2">The sequence shown here is derived from an EMBL/GenBank/DDBJ whole genome shotgun (WGS) entry which is preliminary data.</text>
</comment>
<feature type="domain" description="Integrase catalytic" evidence="1">
    <location>
        <begin position="44"/>
        <end position="207"/>
    </location>
</feature>
<dbReference type="Gene3D" id="1.10.340.70">
    <property type="match status" value="1"/>
</dbReference>
<name>A0ABR0MJP8_GOSAR</name>
<reference evidence="2 3" key="1">
    <citation type="submission" date="2023-03" db="EMBL/GenBank/DDBJ databases">
        <title>WGS of Gossypium arboreum.</title>
        <authorList>
            <person name="Yu D."/>
        </authorList>
    </citation>
    <scope>NUCLEOTIDE SEQUENCE [LARGE SCALE GENOMIC DNA]</scope>
    <source>
        <tissue evidence="2">Leaf</tissue>
    </source>
</reference>
<proteinExistence type="predicted"/>
<gene>
    <name evidence="2" type="ORF">PVK06_049802</name>
</gene>
<sequence>MYNDLKKMYWWNGMKRDISEFVSKCLICQQVKAEHQVPSGLLQPIMVPEWKWDRITMDFVSGLPLTPGKKDAIWVIVDRLTKSAHFIPVRTNYSLNKLAELYIKEIVRLHGIPLSIISDRDPRFTSRFWQKLQDALGTKLNFSTAFHPQTDGQSERVIQILEDMLRCCVLEFQGSWERYLPLVEFAYNNSYQTSLKMAPYEALYGRKCRTPLYWTELKENQIYGVDLIKKTEEKVKIIRDCLKAASDRQKSYADLKQKDIEFQVGDKVFLKVSPWKKVLRFGRKGKLSPRFIGPYEIIEKVGPVAYRLALPPELEKIHDVFHVSMLRRYRSDPSHIISPTEIELRPDMTYEEEPIKILAREVKQLRNKSVALVKVLWQKHGVEETTWETEETMRNQYPHLFTGKIFEGESCNILN</sequence>
<dbReference type="Pfam" id="PF17921">
    <property type="entry name" value="Integrase_H2C2"/>
    <property type="match status" value="1"/>
</dbReference>
<dbReference type="SUPFAM" id="SSF53098">
    <property type="entry name" value="Ribonuclease H-like"/>
    <property type="match status" value="1"/>
</dbReference>
<evidence type="ECO:0000313" key="2">
    <source>
        <dbReference type="EMBL" id="KAK5773496.1"/>
    </source>
</evidence>
<dbReference type="InterPro" id="IPR012337">
    <property type="entry name" value="RNaseH-like_sf"/>
</dbReference>
<dbReference type="PANTHER" id="PTHR45835">
    <property type="entry name" value="YALI0A06105P"/>
    <property type="match status" value="1"/>
</dbReference>
<evidence type="ECO:0000313" key="3">
    <source>
        <dbReference type="Proteomes" id="UP001358586"/>
    </source>
</evidence>
<dbReference type="Pfam" id="PF24626">
    <property type="entry name" value="SH3_Tf2-1"/>
    <property type="match status" value="1"/>
</dbReference>
<dbReference type="InterPro" id="IPR036397">
    <property type="entry name" value="RNaseH_sf"/>
</dbReference>
<dbReference type="Proteomes" id="UP001358586">
    <property type="component" value="Chromosome 13"/>
</dbReference>
<dbReference type="InterPro" id="IPR016197">
    <property type="entry name" value="Chromo-like_dom_sf"/>
</dbReference>
<keyword evidence="3" id="KW-1185">Reference proteome</keyword>
<organism evidence="2 3">
    <name type="scientific">Gossypium arboreum</name>
    <name type="common">Tree cotton</name>
    <name type="synonym">Gossypium nanking</name>
    <dbReference type="NCBI Taxonomy" id="29729"/>
    <lineage>
        <taxon>Eukaryota</taxon>
        <taxon>Viridiplantae</taxon>
        <taxon>Streptophyta</taxon>
        <taxon>Embryophyta</taxon>
        <taxon>Tracheophyta</taxon>
        <taxon>Spermatophyta</taxon>
        <taxon>Magnoliopsida</taxon>
        <taxon>eudicotyledons</taxon>
        <taxon>Gunneridae</taxon>
        <taxon>Pentapetalae</taxon>
        <taxon>rosids</taxon>
        <taxon>malvids</taxon>
        <taxon>Malvales</taxon>
        <taxon>Malvaceae</taxon>
        <taxon>Malvoideae</taxon>
        <taxon>Gossypium</taxon>
    </lineage>
</organism>
<dbReference type="PANTHER" id="PTHR45835:SF99">
    <property type="entry name" value="CHROMO DOMAIN-CONTAINING PROTEIN-RELATED"/>
    <property type="match status" value="1"/>
</dbReference>
<dbReference type="InterPro" id="IPR001584">
    <property type="entry name" value="Integrase_cat-core"/>
</dbReference>
<protein>
    <recommendedName>
        <fullName evidence="1">Integrase catalytic domain-containing protein</fullName>
    </recommendedName>
</protein>
<dbReference type="SUPFAM" id="SSF54160">
    <property type="entry name" value="Chromo domain-like"/>
    <property type="match status" value="1"/>
</dbReference>
<evidence type="ECO:0000259" key="1">
    <source>
        <dbReference type="PROSITE" id="PS50994"/>
    </source>
</evidence>
<dbReference type="PROSITE" id="PS50994">
    <property type="entry name" value="INTEGRASE"/>
    <property type="match status" value="1"/>
</dbReference>
<dbReference type="EMBL" id="JARKNE010000013">
    <property type="protein sequence ID" value="KAK5773496.1"/>
    <property type="molecule type" value="Genomic_DNA"/>
</dbReference>
<dbReference type="InterPro" id="IPR041588">
    <property type="entry name" value="Integrase_H2C2"/>
</dbReference>
<accession>A0ABR0MJP8</accession>
<dbReference type="InterPro" id="IPR056924">
    <property type="entry name" value="SH3_Tf2-1"/>
</dbReference>
<dbReference type="Gene3D" id="3.30.420.10">
    <property type="entry name" value="Ribonuclease H-like superfamily/Ribonuclease H"/>
    <property type="match status" value="1"/>
</dbReference>